<sequence length="69" mass="7887">RLVPRYLDQGERQERVICSLPAAQAPWPQEGQRRAGYFPEVSHWSPQGCCRCLDDERLFAGSQLGSRAR</sequence>
<gene>
    <name evidence="1" type="ORF">BN1708_019396</name>
</gene>
<evidence type="ECO:0000313" key="1">
    <source>
        <dbReference type="EMBL" id="CRK34084.1"/>
    </source>
</evidence>
<dbReference type="AlphaFoldDB" id="A0A0G4MIM9"/>
<reference evidence="1 2" key="1">
    <citation type="submission" date="2015-05" db="EMBL/GenBank/DDBJ databases">
        <authorList>
            <person name="Wang D.B."/>
            <person name="Wang M."/>
        </authorList>
    </citation>
    <scope>NUCLEOTIDE SEQUENCE [LARGE SCALE GENOMIC DNA]</scope>
    <source>
        <strain evidence="1">VL1</strain>
    </source>
</reference>
<accession>A0A0G4MIM9</accession>
<proteinExistence type="predicted"/>
<dbReference type="EMBL" id="CVQH01022837">
    <property type="protein sequence ID" value="CRK34084.1"/>
    <property type="molecule type" value="Genomic_DNA"/>
</dbReference>
<organism evidence="1 2">
    <name type="scientific">Verticillium longisporum</name>
    <name type="common">Verticillium dahliae var. longisporum</name>
    <dbReference type="NCBI Taxonomy" id="100787"/>
    <lineage>
        <taxon>Eukaryota</taxon>
        <taxon>Fungi</taxon>
        <taxon>Dikarya</taxon>
        <taxon>Ascomycota</taxon>
        <taxon>Pezizomycotina</taxon>
        <taxon>Sordariomycetes</taxon>
        <taxon>Hypocreomycetidae</taxon>
        <taxon>Glomerellales</taxon>
        <taxon>Plectosphaerellaceae</taxon>
        <taxon>Verticillium</taxon>
    </lineage>
</organism>
<keyword evidence="2" id="KW-1185">Reference proteome</keyword>
<evidence type="ECO:0000313" key="2">
    <source>
        <dbReference type="Proteomes" id="UP000044602"/>
    </source>
</evidence>
<feature type="non-terminal residue" evidence="1">
    <location>
        <position position="1"/>
    </location>
</feature>
<dbReference type="Proteomes" id="UP000044602">
    <property type="component" value="Unassembled WGS sequence"/>
</dbReference>
<protein>
    <submittedName>
        <fullName evidence="1">Uncharacterized protein</fullName>
    </submittedName>
</protein>
<name>A0A0G4MIM9_VERLO</name>